<dbReference type="InterPro" id="IPR012660">
    <property type="entry name" value="YiiD_C"/>
</dbReference>
<evidence type="ECO:0000259" key="1">
    <source>
        <dbReference type="Pfam" id="PF09500"/>
    </source>
</evidence>
<feature type="domain" description="Thioesterase putative" evidence="1">
    <location>
        <begin position="20"/>
        <end position="159"/>
    </location>
</feature>
<dbReference type="OrthoDB" id="572024at2"/>
<dbReference type="Pfam" id="PF09500">
    <property type="entry name" value="YiiD_C"/>
    <property type="match status" value="1"/>
</dbReference>
<dbReference type="Gene3D" id="3.10.129.10">
    <property type="entry name" value="Hotdog Thioesterase"/>
    <property type="match status" value="1"/>
</dbReference>
<dbReference type="EMBL" id="MWQO01000050">
    <property type="protein sequence ID" value="THD08325.1"/>
    <property type="molecule type" value="Genomic_DNA"/>
</dbReference>
<evidence type="ECO:0000313" key="2">
    <source>
        <dbReference type="EMBL" id="THD08325.1"/>
    </source>
</evidence>
<comment type="caution">
    <text evidence="2">The sequence shown here is derived from an EMBL/GenBank/DDBJ whole genome shotgun (WGS) entry which is preliminary data.</text>
</comment>
<organism evidence="2 3">
    <name type="scientific">Metallibacterium scheffleri</name>
    <dbReference type="NCBI Taxonomy" id="993689"/>
    <lineage>
        <taxon>Bacteria</taxon>
        <taxon>Pseudomonadati</taxon>
        <taxon>Pseudomonadota</taxon>
        <taxon>Gammaproteobacteria</taxon>
        <taxon>Lysobacterales</taxon>
        <taxon>Rhodanobacteraceae</taxon>
        <taxon>Metallibacterium</taxon>
    </lineage>
</organism>
<reference evidence="2 3" key="1">
    <citation type="submission" date="2017-02" db="EMBL/GenBank/DDBJ databases">
        <title>Whole genome sequencing of Metallibacterium scheffleri DSM 24874 (T).</title>
        <authorList>
            <person name="Kumar S."/>
            <person name="Patil P."/>
            <person name="Patil P.B."/>
        </authorList>
    </citation>
    <scope>NUCLEOTIDE SEQUENCE [LARGE SCALE GENOMIC DNA]</scope>
    <source>
        <strain evidence="2 3">DSM 24874</strain>
    </source>
</reference>
<accession>A0A4S3KHX5</accession>
<dbReference type="AlphaFoldDB" id="A0A4S3KHX5"/>
<dbReference type="STRING" id="993689.GCA_002077135_00548"/>
<dbReference type="InterPro" id="IPR029069">
    <property type="entry name" value="HotDog_dom_sf"/>
</dbReference>
<dbReference type="NCBIfam" id="TIGR02447">
    <property type="entry name" value="yiiD_Cterm"/>
    <property type="match status" value="1"/>
</dbReference>
<dbReference type="SUPFAM" id="SSF54637">
    <property type="entry name" value="Thioesterase/thiol ester dehydrase-isomerase"/>
    <property type="match status" value="1"/>
</dbReference>
<sequence>MNTRLHDSANLVSADGALARLVARMRAEIPLAAAMDLQPGVHAHGMLSLRAPLAPNINDKGCAFGGSLASLLTLAGWALVELELEARGLHCEVFVQDSTLRYVAPVWGELHAVAHLDDGEHWDDFFAALTARGKARLQIRASAESAGEPATLLQARYVARLPRST</sequence>
<dbReference type="RefSeq" id="WP_081125972.1">
    <property type="nucleotide sequence ID" value="NZ_LDOS01000001.1"/>
</dbReference>
<evidence type="ECO:0000313" key="3">
    <source>
        <dbReference type="Proteomes" id="UP000307749"/>
    </source>
</evidence>
<proteinExistence type="predicted"/>
<gene>
    <name evidence="2" type="ORF">B1806_13150</name>
</gene>
<protein>
    <recommendedName>
        <fullName evidence="1">Thioesterase putative domain-containing protein</fullName>
    </recommendedName>
</protein>
<keyword evidence="3" id="KW-1185">Reference proteome</keyword>
<name>A0A4S3KHX5_9GAMM</name>
<dbReference type="Proteomes" id="UP000307749">
    <property type="component" value="Unassembled WGS sequence"/>
</dbReference>